<gene>
    <name evidence="1" type="ORF">GIB67_030472</name>
</gene>
<protein>
    <submittedName>
        <fullName evidence="1">Uncharacterized protein</fullName>
    </submittedName>
</protein>
<feature type="non-terminal residue" evidence="1">
    <location>
        <position position="1"/>
    </location>
</feature>
<evidence type="ECO:0000313" key="1">
    <source>
        <dbReference type="EMBL" id="KAF6175254.1"/>
    </source>
</evidence>
<dbReference type="EMBL" id="JACGCM010000203">
    <property type="protein sequence ID" value="KAF6175254.1"/>
    <property type="molecule type" value="Genomic_DNA"/>
</dbReference>
<dbReference type="Proteomes" id="UP000541444">
    <property type="component" value="Unassembled WGS sequence"/>
</dbReference>
<evidence type="ECO:0000313" key="2">
    <source>
        <dbReference type="Proteomes" id="UP000541444"/>
    </source>
</evidence>
<dbReference type="AlphaFoldDB" id="A0A7J7P7X9"/>
<proteinExistence type="predicted"/>
<organism evidence="1 2">
    <name type="scientific">Kingdonia uniflora</name>
    <dbReference type="NCBI Taxonomy" id="39325"/>
    <lineage>
        <taxon>Eukaryota</taxon>
        <taxon>Viridiplantae</taxon>
        <taxon>Streptophyta</taxon>
        <taxon>Embryophyta</taxon>
        <taxon>Tracheophyta</taxon>
        <taxon>Spermatophyta</taxon>
        <taxon>Magnoliopsida</taxon>
        <taxon>Ranunculales</taxon>
        <taxon>Circaeasteraceae</taxon>
        <taxon>Kingdonia</taxon>
    </lineage>
</organism>
<accession>A0A7J7P7X9</accession>
<name>A0A7J7P7X9_9MAGN</name>
<comment type="caution">
    <text evidence="1">The sequence shown here is derived from an EMBL/GenBank/DDBJ whole genome shotgun (WGS) entry which is preliminary data.</text>
</comment>
<reference evidence="1 2" key="1">
    <citation type="journal article" date="2020" name="IScience">
        <title>Genome Sequencing of the Endangered Kingdonia uniflora (Circaeasteraceae, Ranunculales) Reveals Potential Mechanisms of Evolutionary Specialization.</title>
        <authorList>
            <person name="Sun Y."/>
            <person name="Deng T."/>
            <person name="Zhang A."/>
            <person name="Moore M.J."/>
            <person name="Landis J.B."/>
            <person name="Lin N."/>
            <person name="Zhang H."/>
            <person name="Zhang X."/>
            <person name="Huang J."/>
            <person name="Zhang X."/>
            <person name="Sun H."/>
            <person name="Wang H."/>
        </authorList>
    </citation>
    <scope>NUCLEOTIDE SEQUENCE [LARGE SCALE GENOMIC DNA]</scope>
    <source>
        <strain evidence="1">TB1705</strain>
        <tissue evidence="1">Leaf</tissue>
    </source>
</reference>
<keyword evidence="2" id="KW-1185">Reference proteome</keyword>
<sequence>MVLGHLSSQMDEDSRFRSWCLAEGIEYLRLVLCLYRWSVFRRPHLSDQLELAAFVEASSRDREWLRFKFKDDCDSRRYPRWAVRRRRPWFVEKSDIPHSVRGEGALQQDAAHFRGRNAKAQRPYIFQK</sequence>